<keyword evidence="1" id="KW-0540">Nuclease</keyword>
<organism evidence="4 5">
    <name type="scientific">Leuconostoc pseudomesenteroides</name>
    <dbReference type="NCBI Taxonomy" id="33968"/>
    <lineage>
        <taxon>Bacteria</taxon>
        <taxon>Bacillati</taxon>
        <taxon>Bacillota</taxon>
        <taxon>Bacilli</taxon>
        <taxon>Lactobacillales</taxon>
        <taxon>Lactobacillaceae</taxon>
        <taxon>Leuconostoc</taxon>
    </lineage>
</organism>
<sequence>MSTQVQFLNGLNTIGGNVVSFTEGNTRLVMDFGVNFAPAETPTGDLLADGTLPALPDLFTDVESDKTTTIFVSHLHLDHMGALKYLTKLTDVYMSQASADLYHVLTELGTESAPNATIKVIPFETPMMFGDFEVTFFETDHDARGAAAIRVRDGVHTFVHSGDVRLDGPHPERVNHWADILREAHIDLFLLEGTEFSFDADDEKEHVRHTEMSLQQDFGQILDEHHQLVVINPYERNIDRLEALQNTARLHGREILWDKQFATIMRAMGVADVKEIDWEAALARPHHYVIQNHFNQLHDLDQFDGQFVYLHMNGEPLGEYDPRFAELQAYLDANHVELQRLGASGHAKPEDLVALAQHVNAQKTVTWHSFKPEKEAEALRKVGLNVYLPTKGETLAY</sequence>
<dbReference type="GO" id="GO:0004527">
    <property type="term" value="F:exonuclease activity"/>
    <property type="evidence" value="ECO:0007669"/>
    <property type="project" value="UniProtKB-KW"/>
</dbReference>
<comment type="caution">
    <text evidence="4">The sequence shown here is derived from an EMBL/GenBank/DDBJ whole genome shotgun (WGS) entry which is preliminary data.</text>
</comment>
<dbReference type="InterPro" id="IPR036866">
    <property type="entry name" value="RibonucZ/Hydroxyglut_hydro"/>
</dbReference>
<dbReference type="SMART" id="SM00849">
    <property type="entry name" value="Lactamase_B"/>
    <property type="match status" value="1"/>
</dbReference>
<name>A0A1X0VFG4_LEUPS</name>
<evidence type="ECO:0000313" key="4">
    <source>
        <dbReference type="EMBL" id="ORI98485.1"/>
    </source>
</evidence>
<accession>A0A1X0VFG4</accession>
<dbReference type="RefSeq" id="WP_036068623.1">
    <property type="nucleotide sequence ID" value="NZ_MPLS01000003.1"/>
</dbReference>
<dbReference type="AlphaFoldDB" id="A0A1X0VFG4"/>
<feature type="domain" description="Metallo-beta-lactamase" evidence="3">
    <location>
        <begin position="15"/>
        <end position="195"/>
    </location>
</feature>
<protein>
    <submittedName>
        <fullName evidence="4">Hydrolase</fullName>
    </submittedName>
</protein>
<evidence type="ECO:0000256" key="2">
    <source>
        <dbReference type="ARBA" id="ARBA00022884"/>
    </source>
</evidence>
<evidence type="ECO:0000256" key="1">
    <source>
        <dbReference type="ARBA" id="ARBA00022839"/>
    </source>
</evidence>
<dbReference type="PANTHER" id="PTHR43694">
    <property type="entry name" value="RIBONUCLEASE J"/>
    <property type="match status" value="1"/>
</dbReference>
<proteinExistence type="predicted"/>
<gene>
    <name evidence="4" type="ORF">BMR96_01440</name>
</gene>
<dbReference type="Proteomes" id="UP000192288">
    <property type="component" value="Unassembled WGS sequence"/>
</dbReference>
<keyword evidence="4" id="KW-0378">Hydrolase</keyword>
<dbReference type="GO" id="GO:0003723">
    <property type="term" value="F:RNA binding"/>
    <property type="evidence" value="ECO:0007669"/>
    <property type="project" value="UniProtKB-KW"/>
</dbReference>
<dbReference type="InterPro" id="IPR042173">
    <property type="entry name" value="RNase_J_2"/>
</dbReference>
<dbReference type="EMBL" id="MPLS01000003">
    <property type="protein sequence ID" value="ORI98485.1"/>
    <property type="molecule type" value="Genomic_DNA"/>
</dbReference>
<dbReference type="PANTHER" id="PTHR43694:SF1">
    <property type="entry name" value="RIBONUCLEASE J"/>
    <property type="match status" value="1"/>
</dbReference>
<reference evidence="4 5" key="1">
    <citation type="journal article" date="2017" name="Front. Microbiol.">
        <title>Genomic Characterization of Dairy Associated Leuconostoc Species and Diversity of Leuconostocs in Undefined Mixed Mesophilic Starter Cultures.</title>
        <authorList>
            <person name="Frantzen C.A."/>
            <person name="Kot W."/>
            <person name="Pedersen T.B."/>
            <person name="Ardo Y.M."/>
            <person name="Broadbent J.R."/>
            <person name="Neve H."/>
            <person name="Hansen L.H."/>
            <person name="Dal Bello F."/>
            <person name="Ostlie H.M."/>
            <person name="Kleppen H.P."/>
            <person name="Vogensen F.K."/>
            <person name="Holo H."/>
        </authorList>
    </citation>
    <scope>NUCLEOTIDE SEQUENCE [LARGE SCALE GENOMIC DNA]</scope>
    <source>
        <strain evidence="4 5">LMGCF08</strain>
    </source>
</reference>
<dbReference type="SUPFAM" id="SSF56281">
    <property type="entry name" value="Metallo-hydrolase/oxidoreductase"/>
    <property type="match status" value="1"/>
</dbReference>
<dbReference type="Gene3D" id="3.40.50.10710">
    <property type="entry name" value="Metallo-hydrolase/oxidoreductase"/>
    <property type="match status" value="1"/>
</dbReference>
<evidence type="ECO:0000259" key="3">
    <source>
        <dbReference type="SMART" id="SM00849"/>
    </source>
</evidence>
<dbReference type="Gene3D" id="3.60.15.10">
    <property type="entry name" value="Ribonuclease Z/Hydroxyacylglutathione hydrolase-like"/>
    <property type="match status" value="1"/>
</dbReference>
<dbReference type="STRING" id="33968.BMS77_00565"/>
<dbReference type="InterPro" id="IPR001279">
    <property type="entry name" value="Metallo-B-lactamas"/>
</dbReference>
<dbReference type="eggNOG" id="COG0595">
    <property type="taxonomic scope" value="Bacteria"/>
</dbReference>
<dbReference type="Pfam" id="PF12706">
    <property type="entry name" value="Lactamase_B_2"/>
    <property type="match status" value="1"/>
</dbReference>
<keyword evidence="2" id="KW-0694">RNA-binding</keyword>
<evidence type="ECO:0000313" key="5">
    <source>
        <dbReference type="Proteomes" id="UP000192288"/>
    </source>
</evidence>
<keyword evidence="1" id="KW-0269">Exonuclease</keyword>